<accession>A0A212R8S2</accession>
<dbReference type="Pfam" id="PF00111">
    <property type="entry name" value="Fer2"/>
    <property type="match status" value="1"/>
</dbReference>
<dbReference type="InterPro" id="IPR001055">
    <property type="entry name" value="Adrenodoxin-like"/>
</dbReference>
<evidence type="ECO:0000256" key="1">
    <source>
        <dbReference type="ARBA" id="ARBA00010914"/>
    </source>
</evidence>
<comment type="similarity">
    <text evidence="1">Belongs to the adrenodoxin/putidaredoxin family.</text>
</comment>
<dbReference type="PANTHER" id="PTHR23426:SF65">
    <property type="entry name" value="FERREDOXIN-2, MITOCHONDRIAL"/>
    <property type="match status" value="1"/>
</dbReference>
<dbReference type="GO" id="GO:0009055">
    <property type="term" value="F:electron transfer activity"/>
    <property type="evidence" value="ECO:0007669"/>
    <property type="project" value="TreeGrafter"/>
</dbReference>
<evidence type="ECO:0000256" key="2">
    <source>
        <dbReference type="ARBA" id="ARBA00022714"/>
    </source>
</evidence>
<feature type="domain" description="2Fe-2S ferredoxin-type" evidence="7">
    <location>
        <begin position="4"/>
        <end position="104"/>
    </location>
</feature>
<dbReference type="PROSITE" id="PS51085">
    <property type="entry name" value="2FE2S_FER_2"/>
    <property type="match status" value="1"/>
</dbReference>
<dbReference type="SUPFAM" id="SSF54292">
    <property type="entry name" value="2Fe-2S ferredoxin-like"/>
    <property type="match status" value="1"/>
</dbReference>
<evidence type="ECO:0000313" key="8">
    <source>
        <dbReference type="EMBL" id="SNB68581.1"/>
    </source>
</evidence>
<proteinExistence type="inferred from homology"/>
<dbReference type="RefSeq" id="WP_088561503.1">
    <property type="nucleotide sequence ID" value="NZ_FYEH01000006.1"/>
</dbReference>
<reference evidence="8 9" key="1">
    <citation type="submission" date="2017-06" db="EMBL/GenBank/DDBJ databases">
        <authorList>
            <person name="Kim H.J."/>
            <person name="Triplett B.A."/>
        </authorList>
    </citation>
    <scope>NUCLEOTIDE SEQUENCE [LARGE SCALE GENOMIC DNA]</scope>
    <source>
        <strain evidence="8 9">B29T1</strain>
    </source>
</reference>
<keyword evidence="9" id="KW-1185">Reference proteome</keyword>
<dbReference type="OrthoDB" id="9799640at2"/>
<evidence type="ECO:0000313" key="9">
    <source>
        <dbReference type="Proteomes" id="UP000197065"/>
    </source>
</evidence>
<dbReference type="GO" id="GO:0046872">
    <property type="term" value="F:metal ion binding"/>
    <property type="evidence" value="ECO:0007669"/>
    <property type="project" value="UniProtKB-KW"/>
</dbReference>
<keyword evidence="4" id="KW-0408">Iron</keyword>
<keyword evidence="5" id="KW-0411">Iron-sulfur</keyword>
<evidence type="ECO:0000256" key="6">
    <source>
        <dbReference type="ARBA" id="ARBA00034078"/>
    </source>
</evidence>
<dbReference type="GO" id="GO:0140647">
    <property type="term" value="P:P450-containing electron transport chain"/>
    <property type="evidence" value="ECO:0007669"/>
    <property type="project" value="InterPro"/>
</dbReference>
<name>A0A212R8S2_9PROT</name>
<dbReference type="EMBL" id="FYEH01000006">
    <property type="protein sequence ID" value="SNB68581.1"/>
    <property type="molecule type" value="Genomic_DNA"/>
</dbReference>
<dbReference type="PROSITE" id="PS00814">
    <property type="entry name" value="ADX"/>
    <property type="match status" value="1"/>
</dbReference>
<keyword evidence="3" id="KW-0479">Metal-binding</keyword>
<dbReference type="Gene3D" id="3.10.20.30">
    <property type="match status" value="1"/>
</dbReference>
<sequence>MTGLAVTFILPDGREQTLEAEAGRSLMEIGRDADLIEGTCGGACACATCHVVVSDPWFDLLPPSAPEEDEMLDIVPGIEETSRLGCQIRLRPELDGMRVSLKPA</sequence>
<dbReference type="InterPro" id="IPR001041">
    <property type="entry name" value="2Fe-2S_ferredoxin-type"/>
</dbReference>
<dbReference type="InterPro" id="IPR018298">
    <property type="entry name" value="Adrenodoxin_Fe-S_BS"/>
</dbReference>
<evidence type="ECO:0000259" key="7">
    <source>
        <dbReference type="PROSITE" id="PS51085"/>
    </source>
</evidence>
<evidence type="ECO:0000256" key="4">
    <source>
        <dbReference type="ARBA" id="ARBA00023004"/>
    </source>
</evidence>
<dbReference type="GO" id="GO:0051537">
    <property type="term" value="F:2 iron, 2 sulfur cluster binding"/>
    <property type="evidence" value="ECO:0007669"/>
    <property type="project" value="UniProtKB-KW"/>
</dbReference>
<dbReference type="PANTHER" id="PTHR23426">
    <property type="entry name" value="FERREDOXIN/ADRENODOXIN"/>
    <property type="match status" value="1"/>
</dbReference>
<dbReference type="Proteomes" id="UP000197065">
    <property type="component" value="Unassembled WGS sequence"/>
</dbReference>
<dbReference type="AlphaFoldDB" id="A0A212R8S2"/>
<keyword evidence="2" id="KW-0001">2Fe-2S</keyword>
<gene>
    <name evidence="8" type="ORF">SAMN07250955_106213</name>
</gene>
<dbReference type="CDD" id="cd00207">
    <property type="entry name" value="fer2"/>
    <property type="match status" value="1"/>
</dbReference>
<dbReference type="InterPro" id="IPR036010">
    <property type="entry name" value="2Fe-2S_ferredoxin-like_sf"/>
</dbReference>
<evidence type="ECO:0000256" key="3">
    <source>
        <dbReference type="ARBA" id="ARBA00022723"/>
    </source>
</evidence>
<protein>
    <submittedName>
        <fullName evidence="8">Ferredoxin</fullName>
    </submittedName>
</protein>
<organism evidence="8 9">
    <name type="scientific">Arboricoccus pini</name>
    <dbReference type="NCBI Taxonomy" id="1963835"/>
    <lineage>
        <taxon>Bacteria</taxon>
        <taxon>Pseudomonadati</taxon>
        <taxon>Pseudomonadota</taxon>
        <taxon>Alphaproteobacteria</taxon>
        <taxon>Geminicoccales</taxon>
        <taxon>Geminicoccaceae</taxon>
        <taxon>Arboricoccus</taxon>
    </lineage>
</organism>
<evidence type="ECO:0000256" key="5">
    <source>
        <dbReference type="ARBA" id="ARBA00023014"/>
    </source>
</evidence>
<dbReference type="InterPro" id="IPR012675">
    <property type="entry name" value="Beta-grasp_dom_sf"/>
</dbReference>
<dbReference type="PRINTS" id="PR00355">
    <property type="entry name" value="ADRENODOXIN"/>
</dbReference>
<comment type="cofactor">
    <cofactor evidence="6">
        <name>[2Fe-2S] cluster</name>
        <dbReference type="ChEBI" id="CHEBI:190135"/>
    </cofactor>
</comment>